<organism evidence="3 4">
    <name type="scientific">Flavobacterium arsenatis</name>
    <dbReference type="NCBI Taxonomy" id="1484332"/>
    <lineage>
        <taxon>Bacteria</taxon>
        <taxon>Pseudomonadati</taxon>
        <taxon>Bacteroidota</taxon>
        <taxon>Flavobacteriia</taxon>
        <taxon>Flavobacteriales</taxon>
        <taxon>Flavobacteriaceae</taxon>
        <taxon>Flavobacterium</taxon>
    </lineage>
</organism>
<comment type="caution">
    <text evidence="3">The sequence shown here is derived from an EMBL/GenBank/DDBJ whole genome shotgun (WGS) entry which is preliminary data.</text>
</comment>
<name>A0ABU1TSC0_9FLAO</name>
<keyword evidence="1" id="KW-1133">Transmembrane helix</keyword>
<dbReference type="PANTHER" id="PTHR23028">
    <property type="entry name" value="ACETYLTRANSFERASE"/>
    <property type="match status" value="1"/>
</dbReference>
<keyword evidence="1" id="KW-0472">Membrane</keyword>
<feature type="transmembrane region" description="Helical" evidence="1">
    <location>
        <begin position="127"/>
        <end position="147"/>
    </location>
</feature>
<feature type="transmembrane region" description="Helical" evidence="1">
    <location>
        <begin position="304"/>
        <end position="326"/>
    </location>
</feature>
<feature type="transmembrane region" description="Helical" evidence="1">
    <location>
        <begin position="209"/>
        <end position="233"/>
    </location>
</feature>
<dbReference type="PANTHER" id="PTHR23028:SF53">
    <property type="entry name" value="ACYL_TRANSF_3 DOMAIN-CONTAINING PROTEIN"/>
    <property type="match status" value="1"/>
</dbReference>
<feature type="transmembrane region" description="Helical" evidence="1">
    <location>
        <begin position="12"/>
        <end position="29"/>
    </location>
</feature>
<feature type="transmembrane region" description="Helical" evidence="1">
    <location>
        <begin position="240"/>
        <end position="260"/>
    </location>
</feature>
<keyword evidence="4" id="KW-1185">Reference proteome</keyword>
<feature type="transmembrane region" description="Helical" evidence="1">
    <location>
        <begin position="332"/>
        <end position="353"/>
    </location>
</feature>
<dbReference type="RefSeq" id="WP_310027357.1">
    <property type="nucleotide sequence ID" value="NZ_JAVDVI010000012.1"/>
</dbReference>
<feature type="domain" description="Acyltransferase 3" evidence="2">
    <location>
        <begin position="8"/>
        <end position="349"/>
    </location>
</feature>
<gene>
    <name evidence="3" type="ORF">J2X31_002777</name>
</gene>
<dbReference type="InterPro" id="IPR050879">
    <property type="entry name" value="Acyltransferase_3"/>
</dbReference>
<proteinExistence type="predicted"/>
<dbReference type="InterPro" id="IPR002656">
    <property type="entry name" value="Acyl_transf_3_dom"/>
</dbReference>
<dbReference type="EMBL" id="JAVDVI010000012">
    <property type="protein sequence ID" value="MDR6968751.1"/>
    <property type="molecule type" value="Genomic_DNA"/>
</dbReference>
<sequence>MSKVYFQNLNSLRFIAAILVVIHHIEQFKKIMHLPNYFDNLIINNLGKIGVNLFFVLSGFLITFLLLTEKNNSNTISVSKFYKRRILRIWPLYFLLIVLSFFVFPQIKILQINELSNSIHDNFISKLILFICFLPNLCLGIFPPVLFASQMWSIGYEEQFYLIWPWILKKTKPLKNLMIILFSSYIILKTMLIFVFKSELIKNNLYDKIILFFDFPSFDSLLVGGFFAYLVFINYRILHYFYKPILQVIIYLLLLFFIVFNSYFSLYINQIYSILFGLIIVNLSKNNKSIFKLENKIFNYLGQVTYSMYMFHSVIIVLVLNTMQIINNKNIFIEYFTILTLTVFFSIFSYEFFEKYFIKLKNRFK</sequence>
<feature type="transmembrane region" description="Helical" evidence="1">
    <location>
        <begin position="177"/>
        <end position="197"/>
    </location>
</feature>
<evidence type="ECO:0000313" key="3">
    <source>
        <dbReference type="EMBL" id="MDR6968751.1"/>
    </source>
</evidence>
<feature type="transmembrane region" description="Helical" evidence="1">
    <location>
        <begin position="266"/>
        <end position="283"/>
    </location>
</feature>
<evidence type="ECO:0000256" key="1">
    <source>
        <dbReference type="SAM" id="Phobius"/>
    </source>
</evidence>
<dbReference type="Proteomes" id="UP001255185">
    <property type="component" value="Unassembled WGS sequence"/>
</dbReference>
<protein>
    <submittedName>
        <fullName evidence="3">Peptidoglycan/LPS O-acetylase OafA/YrhL</fullName>
    </submittedName>
</protein>
<accession>A0ABU1TSC0</accession>
<reference evidence="3 4" key="1">
    <citation type="submission" date="2023-07" db="EMBL/GenBank/DDBJ databases">
        <title>Sorghum-associated microbial communities from plants grown in Nebraska, USA.</title>
        <authorList>
            <person name="Schachtman D."/>
        </authorList>
    </citation>
    <scope>NUCLEOTIDE SEQUENCE [LARGE SCALE GENOMIC DNA]</scope>
    <source>
        <strain evidence="3 4">3773</strain>
    </source>
</reference>
<feature type="transmembrane region" description="Helical" evidence="1">
    <location>
        <begin position="49"/>
        <end position="68"/>
    </location>
</feature>
<keyword evidence="1" id="KW-0812">Transmembrane</keyword>
<dbReference type="Pfam" id="PF01757">
    <property type="entry name" value="Acyl_transf_3"/>
    <property type="match status" value="1"/>
</dbReference>
<evidence type="ECO:0000313" key="4">
    <source>
        <dbReference type="Proteomes" id="UP001255185"/>
    </source>
</evidence>
<evidence type="ECO:0000259" key="2">
    <source>
        <dbReference type="Pfam" id="PF01757"/>
    </source>
</evidence>
<feature type="transmembrane region" description="Helical" evidence="1">
    <location>
        <begin position="89"/>
        <end position="107"/>
    </location>
</feature>